<keyword evidence="3" id="KW-1185">Reference proteome</keyword>
<evidence type="ECO:0000313" key="3">
    <source>
        <dbReference type="Proteomes" id="UP001157017"/>
    </source>
</evidence>
<proteinExistence type="predicted"/>
<name>A0ABQ6JJT8_9ACTN</name>
<comment type="caution">
    <text evidence="2">The sequence shown here is derived from an EMBL/GenBank/DDBJ whole genome shotgun (WGS) entry which is preliminary data.</text>
</comment>
<accession>A0ABQ6JJT8</accession>
<dbReference type="SUPFAM" id="SSF52540">
    <property type="entry name" value="P-loop containing nucleoside triphosphate hydrolases"/>
    <property type="match status" value="1"/>
</dbReference>
<dbReference type="Gene3D" id="3.40.50.300">
    <property type="entry name" value="P-loop containing nucleotide triphosphate hydrolases"/>
    <property type="match status" value="1"/>
</dbReference>
<organism evidence="2 3">
    <name type="scientific">Angustibacter aerolatus</name>
    <dbReference type="NCBI Taxonomy" id="1162965"/>
    <lineage>
        <taxon>Bacteria</taxon>
        <taxon>Bacillati</taxon>
        <taxon>Actinomycetota</taxon>
        <taxon>Actinomycetes</taxon>
        <taxon>Kineosporiales</taxon>
        <taxon>Kineosporiaceae</taxon>
    </lineage>
</organism>
<evidence type="ECO:0008006" key="4">
    <source>
        <dbReference type="Google" id="ProtNLM"/>
    </source>
</evidence>
<dbReference type="InterPro" id="IPR027417">
    <property type="entry name" value="P-loop_NTPase"/>
</dbReference>
<sequence>MAPRRNGATLTALAHADVVVAVGGADPIGLQRLVRALPVLAEVGPAAARPVVVVNRLRAGSVGPSPRRAVQDALARWAGVDDPVLLPDDPVAADASVLQGRTLAECAPRSALRAAVGEARRADRRDGAREPPSPRRTSADRTTPSRRTRRGIG</sequence>
<feature type="compositionally biased region" description="Basic and acidic residues" evidence="1">
    <location>
        <begin position="118"/>
        <end position="139"/>
    </location>
</feature>
<reference evidence="3" key="1">
    <citation type="journal article" date="2019" name="Int. J. Syst. Evol. Microbiol.">
        <title>The Global Catalogue of Microorganisms (GCM) 10K type strain sequencing project: providing services to taxonomists for standard genome sequencing and annotation.</title>
        <authorList>
            <consortium name="The Broad Institute Genomics Platform"/>
            <consortium name="The Broad Institute Genome Sequencing Center for Infectious Disease"/>
            <person name="Wu L."/>
            <person name="Ma J."/>
        </authorList>
    </citation>
    <scope>NUCLEOTIDE SEQUENCE [LARGE SCALE GENOMIC DNA]</scope>
    <source>
        <strain evidence="3">NBRC 108730</strain>
    </source>
</reference>
<protein>
    <recommendedName>
        <fullName evidence="4">CobQ/CobB/MinD/ParA nucleotide binding domain-containing protein</fullName>
    </recommendedName>
</protein>
<feature type="region of interest" description="Disordered" evidence="1">
    <location>
        <begin position="114"/>
        <end position="153"/>
    </location>
</feature>
<dbReference type="Proteomes" id="UP001157017">
    <property type="component" value="Unassembled WGS sequence"/>
</dbReference>
<gene>
    <name evidence="2" type="ORF">GCM10025868_37180</name>
</gene>
<feature type="compositionally biased region" description="Basic residues" evidence="1">
    <location>
        <begin position="144"/>
        <end position="153"/>
    </location>
</feature>
<evidence type="ECO:0000256" key="1">
    <source>
        <dbReference type="SAM" id="MobiDB-lite"/>
    </source>
</evidence>
<evidence type="ECO:0000313" key="2">
    <source>
        <dbReference type="EMBL" id="GMA88468.1"/>
    </source>
</evidence>
<dbReference type="EMBL" id="BSUZ01000001">
    <property type="protein sequence ID" value="GMA88468.1"/>
    <property type="molecule type" value="Genomic_DNA"/>
</dbReference>